<dbReference type="PANTHER" id="PTHR42870:SF1">
    <property type="entry name" value="NON-SPECIFIC LIPID-TRANSFER PROTEIN-LIKE 2"/>
    <property type="match status" value="1"/>
</dbReference>
<dbReference type="InterPro" id="IPR002155">
    <property type="entry name" value="Thiolase"/>
</dbReference>
<dbReference type="SUPFAM" id="SSF53901">
    <property type="entry name" value="Thiolase-like"/>
    <property type="match status" value="2"/>
</dbReference>
<dbReference type="OrthoDB" id="9785768at2"/>
<sequence>MHDVAIIGVGLHPFGRFPKTAIEMGAEAIQLALSDAGVRWQDIQFGFGGSYEVSNPDAVTRLVGLTGIPFTNVFNACATAASSIEQTAEAIRSGRYDIGIAVGMDKHPRGAFTDDPAKLGLPAWYAENGQFVTTKFFGIKANRYIHQHHISQRTLAKVAAKNFRNGALNPNAFRRKPISEDDILASTVLNYPLTQYMFCAPDEGAAAVIMCRGELAARYTTKPVYLRSTAIRTRRYGAYEVHSTWAAVDEDASPTVYASRAAYEAAGIGPEDVGVAQLQDTDAGSEVIHMAENGFCADGEQEKLLAEGATEIGGRIPVNTDGGLIANGEPIGASGIRQVYELVRQLRGQAGDRQVPGKPTVGYAQVYGAPGTAAASVLSI</sequence>
<evidence type="ECO:0000313" key="3">
    <source>
        <dbReference type="EMBL" id="RDI45027.1"/>
    </source>
</evidence>
<dbReference type="InterPro" id="IPR020616">
    <property type="entry name" value="Thiolase_N"/>
</dbReference>
<evidence type="ECO:0000259" key="2">
    <source>
        <dbReference type="Pfam" id="PF22691"/>
    </source>
</evidence>
<keyword evidence="4" id="KW-1185">Reference proteome</keyword>
<dbReference type="PANTHER" id="PTHR42870">
    <property type="entry name" value="ACETYL-COA C-ACETYLTRANSFERASE"/>
    <property type="match status" value="1"/>
</dbReference>
<evidence type="ECO:0000259" key="1">
    <source>
        <dbReference type="Pfam" id="PF00108"/>
    </source>
</evidence>
<protein>
    <submittedName>
        <fullName evidence="3">Acetyl-CoA acetyltransferase</fullName>
    </submittedName>
</protein>
<dbReference type="Pfam" id="PF00108">
    <property type="entry name" value="Thiolase_N"/>
    <property type="match status" value="1"/>
</dbReference>
<dbReference type="CDD" id="cd00829">
    <property type="entry name" value="SCP-x_thiolase"/>
    <property type="match status" value="1"/>
</dbReference>
<dbReference type="RefSeq" id="WP_068019110.1">
    <property type="nucleotide sequence ID" value="NZ_QQAZ01000014.1"/>
</dbReference>
<gene>
    <name evidence="3" type="ORF">DFR68_11448</name>
</gene>
<dbReference type="AlphaFoldDB" id="A0A370GMY6"/>
<feature type="domain" description="Thiolase C-terminal" evidence="2">
    <location>
        <begin position="253"/>
        <end position="376"/>
    </location>
</feature>
<dbReference type="PIRSF" id="PIRSF000429">
    <property type="entry name" value="Ac-CoA_Ac_transf"/>
    <property type="match status" value="1"/>
</dbReference>
<evidence type="ECO:0000313" key="4">
    <source>
        <dbReference type="Proteomes" id="UP000255355"/>
    </source>
</evidence>
<dbReference type="Gene3D" id="3.40.47.10">
    <property type="match status" value="1"/>
</dbReference>
<reference evidence="3 4" key="1">
    <citation type="submission" date="2018-07" db="EMBL/GenBank/DDBJ databases">
        <title>Genomic Encyclopedia of Type Strains, Phase IV (KMG-IV): sequencing the most valuable type-strain genomes for metagenomic binning, comparative biology and taxonomic classification.</title>
        <authorList>
            <person name="Goeker M."/>
        </authorList>
    </citation>
    <scope>NUCLEOTIDE SEQUENCE [LARGE SCALE GENOMIC DNA]</scope>
    <source>
        <strain evidence="3 4">DSM 44952</strain>
    </source>
</reference>
<dbReference type="STRING" id="1210089.GCA_001613165_02739"/>
<proteinExistence type="predicted"/>
<dbReference type="InterPro" id="IPR055140">
    <property type="entry name" value="Thiolase_C_2"/>
</dbReference>
<dbReference type="EMBL" id="QQAZ01000014">
    <property type="protein sequence ID" value="RDI45027.1"/>
    <property type="molecule type" value="Genomic_DNA"/>
</dbReference>
<dbReference type="GO" id="GO:0016747">
    <property type="term" value="F:acyltransferase activity, transferring groups other than amino-acyl groups"/>
    <property type="evidence" value="ECO:0007669"/>
    <property type="project" value="InterPro"/>
</dbReference>
<feature type="domain" description="Thiolase N-terminal" evidence="1">
    <location>
        <begin position="5"/>
        <end position="172"/>
    </location>
</feature>
<accession>A0A370GMY6</accession>
<dbReference type="InterPro" id="IPR016039">
    <property type="entry name" value="Thiolase-like"/>
</dbReference>
<dbReference type="Proteomes" id="UP000255355">
    <property type="component" value="Unassembled WGS sequence"/>
</dbReference>
<dbReference type="Pfam" id="PF22691">
    <property type="entry name" value="Thiolase_C_1"/>
    <property type="match status" value="1"/>
</dbReference>
<organism evidence="3 4">
    <name type="scientific">Nocardia mexicana</name>
    <dbReference type="NCBI Taxonomy" id="279262"/>
    <lineage>
        <taxon>Bacteria</taxon>
        <taxon>Bacillati</taxon>
        <taxon>Actinomycetota</taxon>
        <taxon>Actinomycetes</taxon>
        <taxon>Mycobacteriales</taxon>
        <taxon>Nocardiaceae</taxon>
        <taxon>Nocardia</taxon>
    </lineage>
</organism>
<name>A0A370GMY6_9NOCA</name>
<keyword evidence="3" id="KW-0808">Transferase</keyword>
<comment type="caution">
    <text evidence="3">The sequence shown here is derived from an EMBL/GenBank/DDBJ whole genome shotgun (WGS) entry which is preliminary data.</text>
</comment>